<keyword evidence="14" id="KW-1185">Reference proteome</keyword>
<dbReference type="GO" id="GO:0016853">
    <property type="term" value="F:isomerase activity"/>
    <property type="evidence" value="ECO:0007669"/>
    <property type="project" value="UniProtKB-KW"/>
</dbReference>
<keyword evidence="7 9" id="KW-0414">Isoprene biosynthesis</keyword>
<evidence type="ECO:0000256" key="9">
    <source>
        <dbReference type="HAMAP-Rule" id="MF_00183"/>
    </source>
</evidence>
<evidence type="ECO:0000313" key="14">
    <source>
        <dbReference type="Proteomes" id="UP000435649"/>
    </source>
</evidence>
<dbReference type="HAMAP" id="MF_00183">
    <property type="entry name" value="DXP_reductoisom"/>
    <property type="match status" value="1"/>
</dbReference>
<dbReference type="InterPro" id="IPR013644">
    <property type="entry name" value="DXP_reductoisomerase_C"/>
</dbReference>
<feature type="binding site" evidence="9">
    <location>
        <position position="123"/>
    </location>
    <ligand>
        <name>1-deoxy-D-xylulose 5-phosphate</name>
        <dbReference type="ChEBI" id="CHEBI:57792"/>
    </ligand>
</feature>
<dbReference type="InterPro" id="IPR003821">
    <property type="entry name" value="DXP_reductoisomerase"/>
</dbReference>
<dbReference type="Gene3D" id="3.40.50.720">
    <property type="entry name" value="NAD(P)-binding Rossmann-like Domain"/>
    <property type="match status" value="1"/>
</dbReference>
<feature type="domain" description="1-deoxy-D-xylulose 5-phosphate reductoisomerase N-terminal" evidence="10">
    <location>
        <begin position="5"/>
        <end position="130"/>
    </location>
</feature>
<feature type="binding site" evidence="9">
    <location>
        <position position="149"/>
    </location>
    <ligand>
        <name>Mn(2+)</name>
        <dbReference type="ChEBI" id="CHEBI:29035"/>
    </ligand>
</feature>
<evidence type="ECO:0000256" key="1">
    <source>
        <dbReference type="ARBA" id="ARBA00005094"/>
    </source>
</evidence>
<evidence type="ECO:0000256" key="7">
    <source>
        <dbReference type="ARBA" id="ARBA00023229"/>
    </source>
</evidence>
<dbReference type="Pfam" id="PF13288">
    <property type="entry name" value="DXPR_C"/>
    <property type="match status" value="1"/>
</dbReference>
<keyword evidence="4 9" id="KW-0521">NADP</keyword>
<evidence type="ECO:0000259" key="12">
    <source>
        <dbReference type="Pfam" id="PF13288"/>
    </source>
</evidence>
<dbReference type="Pfam" id="PF02670">
    <property type="entry name" value="DXP_reductoisom"/>
    <property type="match status" value="1"/>
</dbReference>
<dbReference type="Gene3D" id="1.10.1740.10">
    <property type="match status" value="1"/>
</dbReference>
<gene>
    <name evidence="9" type="primary">dxr</name>
    <name evidence="13" type="ORF">FYJ85_06675</name>
</gene>
<dbReference type="NCBIfam" id="TIGR00243">
    <property type="entry name" value="Dxr"/>
    <property type="match status" value="1"/>
</dbReference>
<dbReference type="EC" id="1.1.1.267" evidence="9"/>
<evidence type="ECO:0000256" key="6">
    <source>
        <dbReference type="ARBA" id="ARBA00023211"/>
    </source>
</evidence>
<keyword evidence="5 9" id="KW-0560">Oxidoreductase</keyword>
<evidence type="ECO:0000256" key="4">
    <source>
        <dbReference type="ARBA" id="ARBA00022857"/>
    </source>
</evidence>
<dbReference type="RefSeq" id="WP_154417456.1">
    <property type="nucleotide sequence ID" value="NZ_VUNS01000005.1"/>
</dbReference>
<evidence type="ECO:0000313" key="13">
    <source>
        <dbReference type="EMBL" id="MST96727.1"/>
    </source>
</evidence>
<keyword evidence="13" id="KW-0413">Isomerase</keyword>
<keyword evidence="6 9" id="KW-0464">Manganese</keyword>
<feature type="binding site" evidence="9">
    <location>
        <position position="220"/>
    </location>
    <ligand>
        <name>1-deoxy-D-xylulose 5-phosphate</name>
        <dbReference type="ChEBI" id="CHEBI:57792"/>
    </ligand>
</feature>
<dbReference type="GO" id="GO:0030145">
    <property type="term" value="F:manganese ion binding"/>
    <property type="evidence" value="ECO:0007669"/>
    <property type="project" value="TreeGrafter"/>
</dbReference>
<dbReference type="SUPFAM" id="SSF69055">
    <property type="entry name" value="1-deoxy-D-xylulose-5-phosphate reductoisomerase, C-terminal domain"/>
    <property type="match status" value="1"/>
</dbReference>
<dbReference type="InterPro" id="IPR036291">
    <property type="entry name" value="NAD(P)-bd_dom_sf"/>
</dbReference>
<feature type="binding site" evidence="9">
    <location>
        <position position="124"/>
    </location>
    <ligand>
        <name>NADPH</name>
        <dbReference type="ChEBI" id="CHEBI:57783"/>
    </ligand>
</feature>
<feature type="binding site" evidence="9">
    <location>
        <position position="220"/>
    </location>
    <ligand>
        <name>Mn(2+)</name>
        <dbReference type="ChEBI" id="CHEBI:29035"/>
    </ligand>
</feature>
<evidence type="ECO:0000259" key="10">
    <source>
        <dbReference type="Pfam" id="PF02670"/>
    </source>
</evidence>
<organism evidence="13 14">
    <name type="scientific">Victivallis lenta</name>
    <dbReference type="NCBI Taxonomy" id="2606640"/>
    <lineage>
        <taxon>Bacteria</taxon>
        <taxon>Pseudomonadati</taxon>
        <taxon>Lentisphaerota</taxon>
        <taxon>Lentisphaeria</taxon>
        <taxon>Victivallales</taxon>
        <taxon>Victivallaceae</taxon>
        <taxon>Victivallis</taxon>
    </lineage>
</organism>
<feature type="binding site" evidence="9">
    <location>
        <position position="216"/>
    </location>
    <ligand>
        <name>1-deoxy-D-xylulose 5-phosphate</name>
        <dbReference type="ChEBI" id="CHEBI:57792"/>
    </ligand>
</feature>
<comment type="catalytic activity">
    <reaction evidence="8">
        <text>2-C-methyl-D-erythritol 4-phosphate + NADP(+) = 1-deoxy-D-xylulose 5-phosphate + NADPH + H(+)</text>
        <dbReference type="Rhea" id="RHEA:13717"/>
        <dbReference type="ChEBI" id="CHEBI:15378"/>
        <dbReference type="ChEBI" id="CHEBI:57783"/>
        <dbReference type="ChEBI" id="CHEBI:57792"/>
        <dbReference type="ChEBI" id="CHEBI:58262"/>
        <dbReference type="ChEBI" id="CHEBI:58349"/>
        <dbReference type="EC" id="1.1.1.267"/>
    </reaction>
    <physiologicalReaction direction="right-to-left" evidence="8">
        <dbReference type="Rhea" id="RHEA:13719"/>
    </physiologicalReaction>
</comment>
<name>A0A844FZK6_9BACT</name>
<proteinExistence type="inferred from homology"/>
<evidence type="ECO:0000256" key="5">
    <source>
        <dbReference type="ARBA" id="ARBA00023002"/>
    </source>
</evidence>
<comment type="function">
    <text evidence="9">Catalyzes the NADPH-dependent rearrangement and reduction of 1-deoxy-D-xylulose-5-phosphate (DXP) to 2-C-methyl-D-erythritol 4-phosphate (MEP).</text>
</comment>
<comment type="caution">
    <text evidence="13">The sequence shown here is derived from an EMBL/GenBank/DDBJ whole genome shotgun (WGS) entry which is preliminary data.</text>
</comment>
<dbReference type="GO" id="GO:0051484">
    <property type="term" value="P:isopentenyl diphosphate biosynthetic process, methylerythritol 4-phosphate pathway involved in terpenoid biosynthetic process"/>
    <property type="evidence" value="ECO:0007669"/>
    <property type="project" value="UniProtKB-ARBA"/>
</dbReference>
<dbReference type="AlphaFoldDB" id="A0A844FZK6"/>
<comment type="similarity">
    <text evidence="2 9">Belongs to the DXR family.</text>
</comment>
<feature type="binding site" evidence="9">
    <location>
        <position position="13"/>
    </location>
    <ligand>
        <name>NADPH</name>
        <dbReference type="ChEBI" id="CHEBI:57783"/>
    </ligand>
</feature>
<feature type="binding site" evidence="9">
    <location>
        <position position="12"/>
    </location>
    <ligand>
        <name>NADPH</name>
        <dbReference type="ChEBI" id="CHEBI:57783"/>
    </ligand>
</feature>
<dbReference type="GO" id="GO:0030604">
    <property type="term" value="F:1-deoxy-D-xylulose-5-phosphate reductoisomerase activity"/>
    <property type="evidence" value="ECO:0007669"/>
    <property type="project" value="UniProtKB-UniRule"/>
</dbReference>
<comment type="cofactor">
    <cofactor evidence="9">
        <name>Mg(2+)</name>
        <dbReference type="ChEBI" id="CHEBI:18420"/>
    </cofactor>
    <cofactor evidence="9">
        <name>Mn(2+)</name>
        <dbReference type="ChEBI" id="CHEBI:29035"/>
    </cofactor>
</comment>
<evidence type="ECO:0000256" key="3">
    <source>
        <dbReference type="ARBA" id="ARBA00022723"/>
    </source>
</evidence>
<dbReference type="InterPro" id="IPR026877">
    <property type="entry name" value="DXPR_C"/>
</dbReference>
<keyword evidence="9" id="KW-0460">Magnesium</keyword>
<dbReference type="Pfam" id="PF08436">
    <property type="entry name" value="DXP_redisom_C"/>
    <property type="match status" value="1"/>
</dbReference>
<feature type="binding site" evidence="9">
    <location>
        <position position="151"/>
    </location>
    <ligand>
        <name>1-deoxy-D-xylulose 5-phosphate</name>
        <dbReference type="ChEBI" id="CHEBI:57792"/>
    </ligand>
</feature>
<sequence length="382" mass="41566">MRKGVVILGATGSIGRSARAALAALPKRFHVVGLVARNNLAELAAQAAEFRPEWTVTTDPARAGELAELLPPDLKAAGGMEKVHELVTAPQTDIVLCAIVGTAGLEPVIAALRAGKRVALASKEVLVLAGEIIERELAANPSAELIPVDSEHSAIFQCLAGRKHREIRNLYLTASGGAFRTWPRERLAAATVEDALAHPTWNMGAKVTIDSASMMNKALEMVEARHLFRVEPEQVRVLIHPQSVIHSMVELNDSSLIAQLSRPDMRFAITYAFTYPERAATNLPALDFSTRLGLELQLPEPGRYPALVFAEEAMKRGGTLPGVMNAANEVAVDKFRRGEIRFPAIWRIIEKTMSAHEVEPQSDFQTIRVADAWARAYAAGLR</sequence>
<feature type="domain" description="DXP reductoisomerase C-terminal" evidence="12">
    <location>
        <begin position="260"/>
        <end position="376"/>
    </location>
</feature>
<dbReference type="InterPro" id="IPR013512">
    <property type="entry name" value="DXP_reductoisomerase_N"/>
</dbReference>
<feature type="binding site" evidence="9">
    <location>
        <position position="14"/>
    </location>
    <ligand>
        <name>NADPH</name>
        <dbReference type="ChEBI" id="CHEBI:57783"/>
    </ligand>
</feature>
<feature type="binding site" evidence="9">
    <location>
        <position position="151"/>
    </location>
    <ligand>
        <name>Mn(2+)</name>
        <dbReference type="ChEBI" id="CHEBI:29035"/>
    </ligand>
</feature>
<dbReference type="UniPathway" id="UPA00056">
    <property type="reaction ID" value="UER00092"/>
</dbReference>
<comment type="caution">
    <text evidence="9">Lacks conserved residue(s) required for the propagation of feature annotation.</text>
</comment>
<dbReference type="PANTHER" id="PTHR30525">
    <property type="entry name" value="1-DEOXY-D-XYLULOSE 5-PHOSPHATE REDUCTOISOMERASE"/>
    <property type="match status" value="1"/>
</dbReference>
<reference evidence="13 14" key="1">
    <citation type="submission" date="2019-08" db="EMBL/GenBank/DDBJ databases">
        <title>In-depth cultivation of the pig gut microbiome towards novel bacterial diversity and tailored functional studies.</title>
        <authorList>
            <person name="Wylensek D."/>
            <person name="Hitch T.C.A."/>
            <person name="Clavel T."/>
        </authorList>
    </citation>
    <scope>NUCLEOTIDE SEQUENCE [LARGE SCALE GENOMIC DNA]</scope>
    <source>
        <strain evidence="13 14">BBE-744-WT-12</strain>
    </source>
</reference>
<feature type="binding site" evidence="9">
    <location>
        <position position="175"/>
    </location>
    <ligand>
        <name>1-deoxy-D-xylulose 5-phosphate</name>
        <dbReference type="ChEBI" id="CHEBI:57792"/>
    </ligand>
</feature>
<comment type="pathway">
    <text evidence="1 9">Isoprenoid biosynthesis; isopentenyl diphosphate biosynthesis via DXP pathway; isopentenyl diphosphate from 1-deoxy-D-xylulose 5-phosphate: step 1/6.</text>
</comment>
<dbReference type="FunFam" id="3.40.50.720:FF:000045">
    <property type="entry name" value="1-deoxy-D-xylulose 5-phosphate reductoisomerase"/>
    <property type="match status" value="1"/>
</dbReference>
<feature type="binding site" evidence="9">
    <location>
        <position position="211"/>
    </location>
    <ligand>
        <name>1-deoxy-D-xylulose 5-phosphate</name>
        <dbReference type="ChEBI" id="CHEBI:57792"/>
    </ligand>
</feature>
<protein>
    <recommendedName>
        <fullName evidence="9">1-deoxy-D-xylulose 5-phosphate reductoisomerase</fullName>
        <shortName evidence="9">DXP reductoisomerase</shortName>
        <ecNumber evidence="9">1.1.1.267</ecNumber>
    </recommendedName>
    <alternativeName>
        <fullName evidence="9">1-deoxyxylulose-5-phosphate reductoisomerase</fullName>
    </alternativeName>
    <alternativeName>
        <fullName evidence="9">2-C-methyl-D-erythritol 4-phosphate synthase</fullName>
    </alternativeName>
</protein>
<accession>A0A844FZK6</accession>
<dbReference type="SUPFAM" id="SSF51735">
    <property type="entry name" value="NAD(P)-binding Rossmann-fold domains"/>
    <property type="match status" value="1"/>
</dbReference>
<feature type="binding site" evidence="9">
    <location>
        <position position="11"/>
    </location>
    <ligand>
        <name>NADPH</name>
        <dbReference type="ChEBI" id="CHEBI:57783"/>
    </ligand>
</feature>
<feature type="domain" description="1-deoxy-D-xylulose 5-phosphate reductoisomerase C-terminal" evidence="11">
    <location>
        <begin position="145"/>
        <end position="228"/>
    </location>
</feature>
<evidence type="ECO:0000256" key="8">
    <source>
        <dbReference type="ARBA" id="ARBA00048543"/>
    </source>
</evidence>
<keyword evidence="3 9" id="KW-0479">Metal-binding</keyword>
<dbReference type="InterPro" id="IPR036169">
    <property type="entry name" value="DXPR_C_sf"/>
</dbReference>
<dbReference type="Proteomes" id="UP000435649">
    <property type="component" value="Unassembled WGS sequence"/>
</dbReference>
<dbReference type="SUPFAM" id="SSF55347">
    <property type="entry name" value="Glyceraldehyde-3-phosphate dehydrogenase-like, C-terminal domain"/>
    <property type="match status" value="1"/>
</dbReference>
<feature type="binding site" evidence="9">
    <location>
        <position position="39"/>
    </location>
    <ligand>
        <name>NADPH</name>
        <dbReference type="ChEBI" id="CHEBI:57783"/>
    </ligand>
</feature>
<feature type="binding site" evidence="9">
    <location>
        <position position="198"/>
    </location>
    <ligand>
        <name>1-deoxy-D-xylulose 5-phosphate</name>
        <dbReference type="ChEBI" id="CHEBI:57792"/>
    </ligand>
</feature>
<evidence type="ECO:0000256" key="2">
    <source>
        <dbReference type="ARBA" id="ARBA00006825"/>
    </source>
</evidence>
<evidence type="ECO:0000259" key="11">
    <source>
        <dbReference type="Pfam" id="PF08436"/>
    </source>
</evidence>
<feature type="binding site" evidence="9">
    <location>
        <position position="204"/>
    </location>
    <ligand>
        <name>NADPH</name>
        <dbReference type="ChEBI" id="CHEBI:57783"/>
    </ligand>
</feature>
<dbReference type="EMBL" id="VUNS01000005">
    <property type="protein sequence ID" value="MST96727.1"/>
    <property type="molecule type" value="Genomic_DNA"/>
</dbReference>
<dbReference type="PANTHER" id="PTHR30525:SF0">
    <property type="entry name" value="1-DEOXY-D-XYLULOSE 5-PHOSPHATE REDUCTOISOMERASE, CHLOROPLASTIC"/>
    <property type="match status" value="1"/>
</dbReference>
<feature type="binding site" evidence="9">
    <location>
        <position position="217"/>
    </location>
    <ligand>
        <name>1-deoxy-D-xylulose 5-phosphate</name>
        <dbReference type="ChEBI" id="CHEBI:57792"/>
    </ligand>
</feature>
<dbReference type="PIRSF" id="PIRSF006205">
    <property type="entry name" value="Dxp_reductismrs"/>
    <property type="match status" value="1"/>
</dbReference>
<feature type="binding site" evidence="9">
    <location>
        <position position="150"/>
    </location>
    <ligand>
        <name>1-deoxy-D-xylulose 5-phosphate</name>
        <dbReference type="ChEBI" id="CHEBI:57792"/>
    </ligand>
</feature>
<dbReference type="GO" id="GO:0070402">
    <property type="term" value="F:NADPH binding"/>
    <property type="evidence" value="ECO:0007669"/>
    <property type="project" value="InterPro"/>
</dbReference>